<gene>
    <name evidence="7" type="ORF">V1633_12340</name>
</gene>
<feature type="transmembrane region" description="Helical" evidence="6">
    <location>
        <begin position="78"/>
        <end position="99"/>
    </location>
</feature>
<dbReference type="Proteomes" id="UP001332243">
    <property type="component" value="Unassembled WGS sequence"/>
</dbReference>
<evidence type="ECO:0000256" key="2">
    <source>
        <dbReference type="ARBA" id="ARBA00022692"/>
    </source>
</evidence>
<keyword evidence="7" id="KW-0808">Transferase</keyword>
<dbReference type="GO" id="GO:0008168">
    <property type="term" value="F:methyltransferase activity"/>
    <property type="evidence" value="ECO:0007669"/>
    <property type="project" value="UniProtKB-KW"/>
</dbReference>
<proteinExistence type="predicted"/>
<feature type="transmembrane region" description="Helical" evidence="6">
    <location>
        <begin position="269"/>
        <end position="286"/>
    </location>
</feature>
<reference evidence="7 8" key="1">
    <citation type="submission" date="2024-01" db="EMBL/GenBank/DDBJ databases">
        <title>Genome insights into Plantactinospora sonchi sp. nov.</title>
        <authorList>
            <person name="Wang L."/>
        </authorList>
    </citation>
    <scope>NUCLEOTIDE SEQUENCE [LARGE SCALE GENOMIC DNA]</scope>
    <source>
        <strain evidence="7 8">NEAU-QY2</strain>
    </source>
</reference>
<feature type="transmembrane region" description="Helical" evidence="6">
    <location>
        <begin position="201"/>
        <end position="222"/>
    </location>
</feature>
<evidence type="ECO:0000256" key="4">
    <source>
        <dbReference type="ARBA" id="ARBA00023136"/>
    </source>
</evidence>
<feature type="compositionally biased region" description="Polar residues" evidence="5">
    <location>
        <begin position="460"/>
        <end position="476"/>
    </location>
</feature>
<sequence length="491" mass="52611">MTTVRYLCLLVPLALLLGAARLDQRRHPAPDRRRDVRLAALLAGIAAAVGIAALHELSRLTGWYTFAEVDGTFRGMPVDLWLGWAVLWGPVPVLLRRVVPVPAALGLLLWLDAVTMPELAPLVRLAPNWLVGELVGLLLVALPAQLLGRWSADRRQLTARVLLQMAVFTAVTLWLVPTAVFEYGDGSWARLTALPADRLFLLAQVGLLVAVPALAAVREFAVCGGGTPYPWDPPRRLVTTGPYAYLANPMQVSAVGLLLLIAASTGSGWLAVAALAAVAFGVAVAGPHERRYLDQRYGPAWRAYRSQVRDWWPRWRPYPSPVPASDPPPAVLWIDADCGTCRAVAGFLHRRRPHRLVIRPAAEHPEVLWRARYEGGDGRTERGVAAVAHALDHVNLGWAGVGWSLRLPGVAWLAQAVTDAMIAPPHPARPGGDAAPARHPAGGTVVARGPAGRRGEGCPTPNSDCSTGRSPQSASTASPACRRVPSPPPPG</sequence>
<evidence type="ECO:0000313" key="7">
    <source>
        <dbReference type="EMBL" id="MEE6259276.1"/>
    </source>
</evidence>
<evidence type="ECO:0000256" key="5">
    <source>
        <dbReference type="SAM" id="MobiDB-lite"/>
    </source>
</evidence>
<dbReference type="EMBL" id="JAZGQK010000010">
    <property type="protein sequence ID" value="MEE6259276.1"/>
    <property type="molecule type" value="Genomic_DNA"/>
</dbReference>
<keyword evidence="3 6" id="KW-1133">Transmembrane helix</keyword>
<protein>
    <submittedName>
        <fullName evidence="7">Methyltransferase</fullName>
    </submittedName>
</protein>
<accession>A0ABU7RRZ3</accession>
<dbReference type="RefSeq" id="WP_331214405.1">
    <property type="nucleotide sequence ID" value="NZ_JAZGQK010000010.1"/>
</dbReference>
<dbReference type="Pfam" id="PF04191">
    <property type="entry name" value="PEMT"/>
    <property type="match status" value="1"/>
</dbReference>
<feature type="transmembrane region" description="Helical" evidence="6">
    <location>
        <begin position="161"/>
        <end position="181"/>
    </location>
</feature>
<evidence type="ECO:0000256" key="6">
    <source>
        <dbReference type="SAM" id="Phobius"/>
    </source>
</evidence>
<dbReference type="Gene3D" id="1.20.120.1630">
    <property type="match status" value="1"/>
</dbReference>
<dbReference type="GO" id="GO:0032259">
    <property type="term" value="P:methylation"/>
    <property type="evidence" value="ECO:0007669"/>
    <property type="project" value="UniProtKB-KW"/>
</dbReference>
<feature type="transmembrane region" description="Helical" evidence="6">
    <location>
        <begin position="243"/>
        <end position="263"/>
    </location>
</feature>
<name>A0ABU7RRZ3_9ACTN</name>
<dbReference type="InterPro" id="IPR007318">
    <property type="entry name" value="Phopholipid_MeTrfase"/>
</dbReference>
<evidence type="ECO:0000313" key="8">
    <source>
        <dbReference type="Proteomes" id="UP001332243"/>
    </source>
</evidence>
<keyword evidence="7" id="KW-0489">Methyltransferase</keyword>
<comment type="subcellular location">
    <subcellularLocation>
        <location evidence="1">Endomembrane system</location>
        <topology evidence="1">Multi-pass membrane protein</topology>
    </subcellularLocation>
</comment>
<keyword evidence="2 6" id="KW-0812">Transmembrane</keyword>
<feature type="transmembrane region" description="Helical" evidence="6">
    <location>
        <begin position="119"/>
        <end position="140"/>
    </location>
</feature>
<evidence type="ECO:0000256" key="3">
    <source>
        <dbReference type="ARBA" id="ARBA00022989"/>
    </source>
</evidence>
<feature type="transmembrane region" description="Helical" evidence="6">
    <location>
        <begin position="38"/>
        <end position="57"/>
    </location>
</feature>
<evidence type="ECO:0000256" key="1">
    <source>
        <dbReference type="ARBA" id="ARBA00004127"/>
    </source>
</evidence>
<feature type="compositionally biased region" description="Low complexity" evidence="5">
    <location>
        <begin position="429"/>
        <end position="443"/>
    </location>
</feature>
<comment type="caution">
    <text evidence="7">The sequence shown here is derived from an EMBL/GenBank/DDBJ whole genome shotgun (WGS) entry which is preliminary data.</text>
</comment>
<organism evidence="7 8">
    <name type="scientific">Plantactinospora sonchi</name>
    <dbReference type="NCBI Taxonomy" id="1544735"/>
    <lineage>
        <taxon>Bacteria</taxon>
        <taxon>Bacillati</taxon>
        <taxon>Actinomycetota</taxon>
        <taxon>Actinomycetes</taxon>
        <taxon>Micromonosporales</taxon>
        <taxon>Micromonosporaceae</taxon>
        <taxon>Plantactinospora</taxon>
    </lineage>
</organism>
<keyword evidence="8" id="KW-1185">Reference proteome</keyword>
<feature type="region of interest" description="Disordered" evidence="5">
    <location>
        <begin position="424"/>
        <end position="491"/>
    </location>
</feature>
<keyword evidence="4 6" id="KW-0472">Membrane</keyword>